<dbReference type="EMBL" id="ML994627">
    <property type="protein sequence ID" value="KAF2187347.1"/>
    <property type="molecule type" value="Genomic_DNA"/>
</dbReference>
<gene>
    <name evidence="1" type="ORF">K469DRAFT_570324</name>
</gene>
<dbReference type="PANTHER" id="PTHR47843">
    <property type="entry name" value="BTB DOMAIN-CONTAINING PROTEIN-RELATED"/>
    <property type="match status" value="1"/>
</dbReference>
<dbReference type="Proteomes" id="UP000800200">
    <property type="component" value="Unassembled WGS sequence"/>
</dbReference>
<protein>
    <recommendedName>
        <fullName evidence="3">BTB domain-containing protein</fullName>
    </recommendedName>
</protein>
<name>A0A6A6E5X4_9PEZI</name>
<accession>A0A6A6E5X4</accession>
<evidence type="ECO:0000313" key="1">
    <source>
        <dbReference type="EMBL" id="KAF2187347.1"/>
    </source>
</evidence>
<dbReference type="CDD" id="cd18186">
    <property type="entry name" value="BTB_POZ_ZBTB_KLHL-like"/>
    <property type="match status" value="1"/>
</dbReference>
<dbReference type="OrthoDB" id="6359816at2759"/>
<organism evidence="1 2">
    <name type="scientific">Zopfia rhizophila CBS 207.26</name>
    <dbReference type="NCBI Taxonomy" id="1314779"/>
    <lineage>
        <taxon>Eukaryota</taxon>
        <taxon>Fungi</taxon>
        <taxon>Dikarya</taxon>
        <taxon>Ascomycota</taxon>
        <taxon>Pezizomycotina</taxon>
        <taxon>Dothideomycetes</taxon>
        <taxon>Dothideomycetes incertae sedis</taxon>
        <taxon>Zopfiaceae</taxon>
        <taxon>Zopfia</taxon>
    </lineage>
</organism>
<keyword evidence="2" id="KW-1185">Reference proteome</keyword>
<dbReference type="PANTHER" id="PTHR47843:SF5">
    <property type="entry name" value="BTB_POZ DOMAIN PROTEIN"/>
    <property type="match status" value="1"/>
</dbReference>
<dbReference type="AlphaFoldDB" id="A0A6A6E5X4"/>
<dbReference type="Gene3D" id="3.30.710.10">
    <property type="entry name" value="Potassium Channel Kv1.1, Chain A"/>
    <property type="match status" value="1"/>
</dbReference>
<dbReference type="InterPro" id="IPR011333">
    <property type="entry name" value="SKP1/BTB/POZ_sf"/>
</dbReference>
<reference evidence="1" key="1">
    <citation type="journal article" date="2020" name="Stud. Mycol.">
        <title>101 Dothideomycetes genomes: a test case for predicting lifestyles and emergence of pathogens.</title>
        <authorList>
            <person name="Haridas S."/>
            <person name="Albert R."/>
            <person name="Binder M."/>
            <person name="Bloem J."/>
            <person name="Labutti K."/>
            <person name="Salamov A."/>
            <person name="Andreopoulos B."/>
            <person name="Baker S."/>
            <person name="Barry K."/>
            <person name="Bills G."/>
            <person name="Bluhm B."/>
            <person name="Cannon C."/>
            <person name="Castanera R."/>
            <person name="Culley D."/>
            <person name="Daum C."/>
            <person name="Ezra D."/>
            <person name="Gonzalez J."/>
            <person name="Henrissat B."/>
            <person name="Kuo A."/>
            <person name="Liang C."/>
            <person name="Lipzen A."/>
            <person name="Lutzoni F."/>
            <person name="Magnuson J."/>
            <person name="Mondo S."/>
            <person name="Nolan M."/>
            <person name="Ohm R."/>
            <person name="Pangilinan J."/>
            <person name="Park H.-J."/>
            <person name="Ramirez L."/>
            <person name="Alfaro M."/>
            <person name="Sun H."/>
            <person name="Tritt A."/>
            <person name="Yoshinaga Y."/>
            <person name="Zwiers L.-H."/>
            <person name="Turgeon B."/>
            <person name="Goodwin S."/>
            <person name="Spatafora J."/>
            <person name="Crous P."/>
            <person name="Grigoriev I."/>
        </authorList>
    </citation>
    <scope>NUCLEOTIDE SEQUENCE</scope>
    <source>
        <strain evidence="1">CBS 207.26</strain>
    </source>
</reference>
<feature type="non-terminal residue" evidence="1">
    <location>
        <position position="1"/>
    </location>
</feature>
<evidence type="ECO:0000313" key="2">
    <source>
        <dbReference type="Proteomes" id="UP000800200"/>
    </source>
</evidence>
<sequence length="172" mass="19607">QSPYFAKAFQEAFVEGSTGTLEFQEGSGIAPWRVFEYLYTGDYSDELSNKDLEGKQATNTSPATQTNSDLQVYALADMFFLEDLKALALKKFQQKSRDLWMSDSVPECIREVYKSTYEQDRGIRSAVVEVAASHVHDLSNKGIFKNLVREGGDFVVDYFENLRQTMKPNKVW</sequence>
<proteinExistence type="predicted"/>
<evidence type="ECO:0008006" key="3">
    <source>
        <dbReference type="Google" id="ProtNLM"/>
    </source>
</evidence>